<organism evidence="2 3">
    <name type="scientific">Choiromyces venosus 120613-1</name>
    <dbReference type="NCBI Taxonomy" id="1336337"/>
    <lineage>
        <taxon>Eukaryota</taxon>
        <taxon>Fungi</taxon>
        <taxon>Dikarya</taxon>
        <taxon>Ascomycota</taxon>
        <taxon>Pezizomycotina</taxon>
        <taxon>Pezizomycetes</taxon>
        <taxon>Pezizales</taxon>
        <taxon>Tuberaceae</taxon>
        <taxon>Choiromyces</taxon>
    </lineage>
</organism>
<sequence length="142" mass="16137">MSLIATYSAFYYVLVINGLVHCFNLMILFSTFLVTKINIIRCGAKQNINPTPKHKANSCCIIFLCHRCVVGILASDPRLMGFTAGRIELYPHLISKHNTMYIYCDTKFCEINSLIPHLLCEQRLQTSNISKNVMAVEKIFDS</sequence>
<proteinExistence type="predicted"/>
<keyword evidence="1" id="KW-1133">Transmembrane helix</keyword>
<evidence type="ECO:0000313" key="2">
    <source>
        <dbReference type="EMBL" id="RPA97111.1"/>
    </source>
</evidence>
<keyword evidence="1" id="KW-0812">Transmembrane</keyword>
<accession>A0A3N4JK68</accession>
<dbReference type="EMBL" id="ML120407">
    <property type="protein sequence ID" value="RPA97111.1"/>
    <property type="molecule type" value="Genomic_DNA"/>
</dbReference>
<evidence type="ECO:0000313" key="3">
    <source>
        <dbReference type="Proteomes" id="UP000276215"/>
    </source>
</evidence>
<keyword evidence="3" id="KW-1185">Reference proteome</keyword>
<name>A0A3N4JK68_9PEZI</name>
<evidence type="ECO:0000256" key="1">
    <source>
        <dbReference type="SAM" id="Phobius"/>
    </source>
</evidence>
<feature type="transmembrane region" description="Helical" evidence="1">
    <location>
        <begin position="12"/>
        <end position="35"/>
    </location>
</feature>
<gene>
    <name evidence="2" type="ORF">L873DRAFT_1149242</name>
</gene>
<keyword evidence="1" id="KW-0472">Membrane</keyword>
<reference evidence="2 3" key="1">
    <citation type="journal article" date="2018" name="Nat. Ecol. Evol.">
        <title>Pezizomycetes genomes reveal the molecular basis of ectomycorrhizal truffle lifestyle.</title>
        <authorList>
            <person name="Murat C."/>
            <person name="Payen T."/>
            <person name="Noel B."/>
            <person name="Kuo A."/>
            <person name="Morin E."/>
            <person name="Chen J."/>
            <person name="Kohler A."/>
            <person name="Krizsan K."/>
            <person name="Balestrini R."/>
            <person name="Da Silva C."/>
            <person name="Montanini B."/>
            <person name="Hainaut M."/>
            <person name="Levati E."/>
            <person name="Barry K.W."/>
            <person name="Belfiori B."/>
            <person name="Cichocki N."/>
            <person name="Clum A."/>
            <person name="Dockter R.B."/>
            <person name="Fauchery L."/>
            <person name="Guy J."/>
            <person name="Iotti M."/>
            <person name="Le Tacon F."/>
            <person name="Lindquist E.A."/>
            <person name="Lipzen A."/>
            <person name="Malagnac F."/>
            <person name="Mello A."/>
            <person name="Molinier V."/>
            <person name="Miyauchi S."/>
            <person name="Poulain J."/>
            <person name="Riccioni C."/>
            <person name="Rubini A."/>
            <person name="Sitrit Y."/>
            <person name="Splivallo R."/>
            <person name="Traeger S."/>
            <person name="Wang M."/>
            <person name="Zifcakova L."/>
            <person name="Wipf D."/>
            <person name="Zambonelli A."/>
            <person name="Paolocci F."/>
            <person name="Nowrousian M."/>
            <person name="Ottonello S."/>
            <person name="Baldrian P."/>
            <person name="Spatafora J.W."/>
            <person name="Henrissat B."/>
            <person name="Nagy L.G."/>
            <person name="Aury J.M."/>
            <person name="Wincker P."/>
            <person name="Grigoriev I.V."/>
            <person name="Bonfante P."/>
            <person name="Martin F.M."/>
        </authorList>
    </citation>
    <scope>NUCLEOTIDE SEQUENCE [LARGE SCALE GENOMIC DNA]</scope>
    <source>
        <strain evidence="2 3">120613-1</strain>
    </source>
</reference>
<dbReference type="AlphaFoldDB" id="A0A3N4JK68"/>
<protein>
    <submittedName>
        <fullName evidence="2">Uncharacterized protein</fullName>
    </submittedName>
</protein>
<dbReference type="Proteomes" id="UP000276215">
    <property type="component" value="Unassembled WGS sequence"/>
</dbReference>